<dbReference type="GO" id="GO:0016787">
    <property type="term" value="F:hydrolase activity"/>
    <property type="evidence" value="ECO:0007669"/>
    <property type="project" value="UniProtKB-KW"/>
</dbReference>
<dbReference type="Proteomes" id="UP000483261">
    <property type="component" value="Unassembled WGS sequence"/>
</dbReference>
<keyword evidence="1" id="KW-0378">Hydrolase</keyword>
<gene>
    <name evidence="1" type="ORF">G5C66_25005</name>
</gene>
<evidence type="ECO:0000313" key="2">
    <source>
        <dbReference type="Proteomes" id="UP000483261"/>
    </source>
</evidence>
<dbReference type="PANTHER" id="PTHR10151:SF120">
    <property type="entry name" value="BIS(5'-ADENOSYL)-TRIPHOSPHATASE"/>
    <property type="match status" value="1"/>
</dbReference>
<evidence type="ECO:0000313" key="1">
    <source>
        <dbReference type="EMBL" id="NGN95985.1"/>
    </source>
</evidence>
<dbReference type="Pfam" id="PF01663">
    <property type="entry name" value="Phosphodiest"/>
    <property type="match status" value="1"/>
</dbReference>
<dbReference type="EMBL" id="JAALAA010000035">
    <property type="protein sequence ID" value="NGN95985.1"/>
    <property type="molecule type" value="Genomic_DNA"/>
</dbReference>
<accession>A0A6M1R190</accession>
<protein>
    <submittedName>
        <fullName evidence="1">Sulfatase-like hydrolase/transferase</fullName>
    </submittedName>
</protein>
<organism evidence="1 2">
    <name type="scientific">Nocardioides turkmenicus</name>
    <dbReference type="NCBI Taxonomy" id="2711220"/>
    <lineage>
        <taxon>Bacteria</taxon>
        <taxon>Bacillati</taxon>
        <taxon>Actinomycetota</taxon>
        <taxon>Actinomycetes</taxon>
        <taxon>Propionibacteriales</taxon>
        <taxon>Nocardioidaceae</taxon>
        <taxon>Nocardioides</taxon>
    </lineage>
</organism>
<dbReference type="Gene3D" id="3.40.720.10">
    <property type="entry name" value="Alkaline Phosphatase, subunit A"/>
    <property type="match status" value="1"/>
</dbReference>
<dbReference type="InterPro" id="IPR017850">
    <property type="entry name" value="Alkaline_phosphatase_core_sf"/>
</dbReference>
<proteinExistence type="predicted"/>
<dbReference type="PANTHER" id="PTHR10151">
    <property type="entry name" value="ECTONUCLEOTIDE PYROPHOSPHATASE/PHOSPHODIESTERASE"/>
    <property type="match status" value="1"/>
</dbReference>
<dbReference type="RefSeq" id="WP_165114380.1">
    <property type="nucleotide sequence ID" value="NZ_JAALAA010000035.1"/>
</dbReference>
<reference evidence="1 2" key="1">
    <citation type="submission" date="2020-02" db="EMBL/GenBank/DDBJ databases">
        <title>Whole-genome analyses of novel actinobacteria.</title>
        <authorList>
            <person name="Sahin N."/>
        </authorList>
    </citation>
    <scope>NUCLEOTIDE SEQUENCE [LARGE SCALE GENOMIC DNA]</scope>
    <source>
        <strain evidence="1 2">KC13</strain>
    </source>
</reference>
<name>A0A6M1R190_9ACTN</name>
<dbReference type="AlphaFoldDB" id="A0A6M1R190"/>
<dbReference type="SUPFAM" id="SSF53649">
    <property type="entry name" value="Alkaline phosphatase-like"/>
    <property type="match status" value="1"/>
</dbReference>
<dbReference type="InterPro" id="IPR002591">
    <property type="entry name" value="Phosphodiest/P_Trfase"/>
</dbReference>
<dbReference type="GO" id="GO:0016740">
    <property type="term" value="F:transferase activity"/>
    <property type="evidence" value="ECO:0007669"/>
    <property type="project" value="UniProtKB-KW"/>
</dbReference>
<keyword evidence="1" id="KW-0808">Transferase</keyword>
<comment type="caution">
    <text evidence="1">The sequence shown here is derived from an EMBL/GenBank/DDBJ whole genome shotgun (WGS) entry which is preliminary data.</text>
</comment>
<sequence>MTISRRSLVLAVLFALLGVTFAVVEIPGRPADAATTKRVLAISVDGLSVTAIERLGPGNLPNIYRLMRGGASTREARSAYEQNVTLPNHTSMVTSRRITPTSAGGHGVTWNDDRPWMTVQEAAGHPVSSVFSQVERTGRSSALFASKSKFGLFDRSWPSIDRFVLDGDADLVDRAARDLVANKRAFTFVHLGSPDHYGHRDGGMSAAYRASVIRTDARIGRLLRAIDSSTVLRGSTYVILTADHGFKATATDHSAHLYANYRIPFVVWGPGVTRGASLYRLNPEYRAPGTTRPMYAGAQPIRNGDLGNLALDLLGLRPIPGSTLNSTQSLDIR</sequence>
<keyword evidence="2" id="KW-1185">Reference proteome</keyword>